<dbReference type="GO" id="GO:0005886">
    <property type="term" value="C:plasma membrane"/>
    <property type="evidence" value="ECO:0007669"/>
    <property type="project" value="UniProtKB-SubCell"/>
</dbReference>
<evidence type="ECO:0000313" key="6">
    <source>
        <dbReference type="EMBL" id="NLR75158.1"/>
    </source>
</evidence>
<evidence type="ECO:0000256" key="3">
    <source>
        <dbReference type="ARBA" id="ARBA00022989"/>
    </source>
</evidence>
<feature type="transmembrane region" description="Helical" evidence="5">
    <location>
        <begin position="147"/>
        <end position="174"/>
    </location>
</feature>
<protein>
    <recommendedName>
        <fullName evidence="5">Probable membrane transporter protein</fullName>
    </recommendedName>
</protein>
<keyword evidence="2 5" id="KW-0812">Transmembrane</keyword>
<evidence type="ECO:0000313" key="7">
    <source>
        <dbReference type="Proteomes" id="UP000587991"/>
    </source>
</evidence>
<keyword evidence="5" id="KW-1003">Cell membrane</keyword>
<reference evidence="6 7" key="1">
    <citation type="submission" date="2020-04" db="EMBL/GenBank/DDBJ databases">
        <title>Draft genome of Leeia sp. IMCC25680.</title>
        <authorList>
            <person name="Song J."/>
            <person name="Cho J.-C."/>
        </authorList>
    </citation>
    <scope>NUCLEOTIDE SEQUENCE [LARGE SCALE GENOMIC DNA]</scope>
    <source>
        <strain evidence="6 7">IMCC25680</strain>
    </source>
</reference>
<accession>A0A847SDB2</accession>
<comment type="similarity">
    <text evidence="5">Belongs to the 4-toluene sulfonate uptake permease (TSUP) (TC 2.A.102) family.</text>
</comment>
<dbReference type="InterPro" id="IPR002781">
    <property type="entry name" value="TM_pro_TauE-like"/>
</dbReference>
<organism evidence="6 7">
    <name type="scientific">Leeia aquatica</name>
    <dbReference type="NCBI Taxonomy" id="2725557"/>
    <lineage>
        <taxon>Bacteria</taxon>
        <taxon>Pseudomonadati</taxon>
        <taxon>Pseudomonadota</taxon>
        <taxon>Betaproteobacteria</taxon>
        <taxon>Neisseriales</taxon>
        <taxon>Leeiaceae</taxon>
        <taxon>Leeia</taxon>
    </lineage>
</organism>
<keyword evidence="3 5" id="KW-1133">Transmembrane helix</keyword>
<evidence type="ECO:0000256" key="5">
    <source>
        <dbReference type="RuleBase" id="RU363041"/>
    </source>
</evidence>
<name>A0A847SDB2_9NEIS</name>
<dbReference type="PANTHER" id="PTHR43701:SF2">
    <property type="entry name" value="MEMBRANE TRANSPORTER PROTEIN YJNA-RELATED"/>
    <property type="match status" value="1"/>
</dbReference>
<keyword evidence="7" id="KW-1185">Reference proteome</keyword>
<evidence type="ECO:0000256" key="4">
    <source>
        <dbReference type="ARBA" id="ARBA00023136"/>
    </source>
</evidence>
<proteinExistence type="inferred from homology"/>
<dbReference type="RefSeq" id="WP_168876708.1">
    <property type="nucleotide sequence ID" value="NZ_JABAIM010000001.1"/>
</dbReference>
<keyword evidence="4 5" id="KW-0472">Membrane</keyword>
<feature type="transmembrane region" description="Helical" evidence="5">
    <location>
        <begin position="213"/>
        <end position="233"/>
    </location>
</feature>
<feature type="transmembrane region" description="Helical" evidence="5">
    <location>
        <begin position="94"/>
        <end position="112"/>
    </location>
</feature>
<comment type="subcellular location">
    <subcellularLocation>
        <location evidence="5">Cell membrane</location>
        <topology evidence="5">Multi-pass membrane protein</topology>
    </subcellularLocation>
    <subcellularLocation>
        <location evidence="1">Membrane</location>
        <topology evidence="1">Multi-pass membrane protein</topology>
    </subcellularLocation>
</comment>
<evidence type="ECO:0000256" key="2">
    <source>
        <dbReference type="ARBA" id="ARBA00022692"/>
    </source>
</evidence>
<feature type="transmembrane region" description="Helical" evidence="5">
    <location>
        <begin position="186"/>
        <end position="207"/>
    </location>
</feature>
<comment type="caution">
    <text evidence="6">The sequence shown here is derived from an EMBL/GenBank/DDBJ whole genome shotgun (WGS) entry which is preliminary data.</text>
</comment>
<gene>
    <name evidence="6" type="ORF">HF682_08295</name>
</gene>
<feature type="transmembrane region" description="Helical" evidence="5">
    <location>
        <begin position="245"/>
        <end position="263"/>
    </location>
</feature>
<dbReference type="AlphaFoldDB" id="A0A847SDB2"/>
<evidence type="ECO:0000256" key="1">
    <source>
        <dbReference type="ARBA" id="ARBA00004141"/>
    </source>
</evidence>
<dbReference type="Pfam" id="PF01925">
    <property type="entry name" value="TauE"/>
    <property type="match status" value="1"/>
</dbReference>
<dbReference type="EMBL" id="JABAIM010000001">
    <property type="protein sequence ID" value="NLR75158.1"/>
    <property type="molecule type" value="Genomic_DNA"/>
</dbReference>
<feature type="transmembrane region" description="Helical" evidence="5">
    <location>
        <begin position="36"/>
        <end position="58"/>
    </location>
</feature>
<dbReference type="PANTHER" id="PTHR43701">
    <property type="entry name" value="MEMBRANE TRANSPORTER PROTEIN MJ0441-RELATED"/>
    <property type="match status" value="1"/>
</dbReference>
<sequence length="265" mass="27535">MSTALLLGLMIGAILGLTGAGGGILAVPALMASMGWSLPQAAPIALIAVASGASVGTLEGLRQGLVRYRAALLMAVCGAPFTPVGQHWASLLPARLLTGLFAAIMLLVALRMMLRRQQDHADDLWLPGVGCIRQGTGRFVWTGPTALMLGSVGALTGFLSGLLGVGGGFIMVPLLQRLTELSLRGVIATSLMVVALISSSGALVAWWHGRVEWTPFVAAFAGSVVIGMVVGRVLSRYLPIRTVQLSFAGVLLLVASRMLYLSLHG</sequence>
<dbReference type="Proteomes" id="UP000587991">
    <property type="component" value="Unassembled WGS sequence"/>
</dbReference>
<dbReference type="InterPro" id="IPR051598">
    <property type="entry name" value="TSUP/Inactive_protease-like"/>
</dbReference>